<proteinExistence type="predicted"/>
<reference evidence="1 2" key="1">
    <citation type="submission" date="2018-06" db="EMBL/GenBank/DDBJ databases">
        <authorList>
            <consortium name="Pathogen Informatics"/>
            <person name="Doyle S."/>
        </authorList>
    </citation>
    <scope>NUCLEOTIDE SEQUENCE [LARGE SCALE GENOMIC DNA]</scope>
    <source>
        <strain evidence="1 2">NCTC13532</strain>
    </source>
</reference>
<organism evidence="1 2">
    <name type="scientific">Chryseobacterium indoltheticum</name>
    <dbReference type="NCBI Taxonomy" id="254"/>
    <lineage>
        <taxon>Bacteria</taxon>
        <taxon>Pseudomonadati</taxon>
        <taxon>Bacteroidota</taxon>
        <taxon>Flavobacteriia</taxon>
        <taxon>Flavobacteriales</taxon>
        <taxon>Weeksellaceae</taxon>
        <taxon>Chryseobacterium group</taxon>
        <taxon>Chryseobacterium</taxon>
    </lineage>
</organism>
<dbReference type="InterPro" id="IPR008969">
    <property type="entry name" value="CarboxyPept-like_regulatory"/>
</dbReference>
<dbReference type="Proteomes" id="UP000254282">
    <property type="component" value="Unassembled WGS sequence"/>
</dbReference>
<evidence type="ECO:0000313" key="1">
    <source>
        <dbReference type="EMBL" id="SUX47729.1"/>
    </source>
</evidence>
<dbReference type="Gene3D" id="2.60.40.1120">
    <property type="entry name" value="Carboxypeptidase-like, regulatory domain"/>
    <property type="match status" value="1"/>
</dbReference>
<evidence type="ECO:0008006" key="3">
    <source>
        <dbReference type="Google" id="ProtNLM"/>
    </source>
</evidence>
<dbReference type="AlphaFoldDB" id="A0A381FMF0"/>
<sequence>MKQSLTVILLLFFNNIYSQNFQGFVYNERLSGLEDVNISVDNEIISKTDKKGHFVLNKPKQSERIYFSKSGYLTKEISVKDLQEKNYKIILEEVYEIETVTFNEKDYKKIKYNFALKKQANIRFIPSTNWEMGLKFKNDLEKKGIVSTVTLFLHKTESDLKNTDIEINFYTIDSLTGKPYILLNKSKIIYTPTSRSRKHAVINVEKLKIPFPLNGIFVSIKWLPNEPNDKKVGPSIRLTTSSEEELTYNRYNNKKWSLQSGQNHRTKNFVNVMMGLEVYIKKTKDE</sequence>
<gene>
    <name evidence="1" type="ORF">NCTC13532_03311</name>
</gene>
<protein>
    <recommendedName>
        <fullName evidence="3">Carboxypeptidase-like regulatory domain-containing protein</fullName>
    </recommendedName>
</protein>
<name>A0A381FMF0_9FLAO</name>
<dbReference type="EMBL" id="UFVR01000004">
    <property type="protein sequence ID" value="SUX47729.1"/>
    <property type="molecule type" value="Genomic_DNA"/>
</dbReference>
<evidence type="ECO:0000313" key="2">
    <source>
        <dbReference type="Proteomes" id="UP000254282"/>
    </source>
</evidence>
<accession>A0A381FMF0</accession>
<dbReference type="RefSeq" id="WP_115621064.1">
    <property type="nucleotide sequence ID" value="NZ_UFVR01000004.1"/>
</dbReference>
<dbReference type="SUPFAM" id="SSF49464">
    <property type="entry name" value="Carboxypeptidase regulatory domain-like"/>
    <property type="match status" value="1"/>
</dbReference>